<proteinExistence type="predicted"/>
<reference evidence="2 3" key="1">
    <citation type="submission" date="2018-09" db="EMBL/GenBank/DDBJ databases">
        <title>Metagenome Assembled Genomes from an Advanced Water Purification Facility.</title>
        <authorList>
            <person name="Stamps B.W."/>
            <person name="Spear J.R."/>
        </authorList>
    </citation>
    <scope>NUCLEOTIDE SEQUENCE [LARGE SCALE GENOMIC DNA]</scope>
    <source>
        <strain evidence="2">Bin_27_1</strain>
    </source>
</reference>
<sequence>MPSALRVVLDTNVLLSGLAYPGSVPGRIVAAWRHGSVDVVLSTFILDELRRVLPRLSARHGLSSREIDDLVDILSIQAELVEPDPVADEALRDDNDQPVLGTLLAGMRTGSLDYLITGDKDLLALANAYPILTPAEFWRRHGGV</sequence>
<name>A0A5C7STL9_THASP</name>
<protein>
    <submittedName>
        <fullName evidence="2">Putative toxin-antitoxin system toxin component, PIN family</fullName>
    </submittedName>
</protein>
<evidence type="ECO:0000313" key="3">
    <source>
        <dbReference type="Proteomes" id="UP000321192"/>
    </source>
</evidence>
<comment type="caution">
    <text evidence="2">The sequence shown here is derived from an EMBL/GenBank/DDBJ whole genome shotgun (WGS) entry which is preliminary data.</text>
</comment>
<evidence type="ECO:0000313" key="2">
    <source>
        <dbReference type="EMBL" id="TXH86970.1"/>
    </source>
</evidence>
<dbReference type="RefSeq" id="WP_276657814.1">
    <property type="nucleotide sequence ID" value="NZ_SSFD01000096.1"/>
</dbReference>
<dbReference type="AlphaFoldDB" id="A0A5C7STL9"/>
<dbReference type="InterPro" id="IPR002850">
    <property type="entry name" value="PIN_toxin-like"/>
</dbReference>
<feature type="domain" description="PIN" evidence="1">
    <location>
        <begin position="6"/>
        <end position="121"/>
    </location>
</feature>
<dbReference type="NCBIfam" id="TIGR00305">
    <property type="entry name" value="putative toxin-antitoxin system toxin component, PIN family"/>
    <property type="match status" value="1"/>
</dbReference>
<dbReference type="EMBL" id="SSFD01000096">
    <property type="protein sequence ID" value="TXH86970.1"/>
    <property type="molecule type" value="Genomic_DNA"/>
</dbReference>
<gene>
    <name evidence="2" type="ORF">E6Q80_06810</name>
</gene>
<dbReference type="InterPro" id="IPR002716">
    <property type="entry name" value="PIN_dom"/>
</dbReference>
<dbReference type="Proteomes" id="UP000321192">
    <property type="component" value="Unassembled WGS sequence"/>
</dbReference>
<dbReference type="InterPro" id="IPR029060">
    <property type="entry name" value="PIN-like_dom_sf"/>
</dbReference>
<dbReference type="SUPFAM" id="SSF88723">
    <property type="entry name" value="PIN domain-like"/>
    <property type="match status" value="1"/>
</dbReference>
<dbReference type="PANTHER" id="PTHR34610">
    <property type="entry name" value="SSL7007 PROTEIN"/>
    <property type="match status" value="1"/>
</dbReference>
<dbReference type="PANTHER" id="PTHR34610:SF4">
    <property type="entry name" value="SLL8027 PROTEIN"/>
    <property type="match status" value="1"/>
</dbReference>
<evidence type="ECO:0000259" key="1">
    <source>
        <dbReference type="Pfam" id="PF13470"/>
    </source>
</evidence>
<dbReference type="Pfam" id="PF13470">
    <property type="entry name" value="PIN_3"/>
    <property type="match status" value="1"/>
</dbReference>
<organism evidence="2 3">
    <name type="scientific">Thauera aminoaromatica</name>
    <dbReference type="NCBI Taxonomy" id="164330"/>
    <lineage>
        <taxon>Bacteria</taxon>
        <taxon>Pseudomonadati</taxon>
        <taxon>Pseudomonadota</taxon>
        <taxon>Betaproteobacteria</taxon>
        <taxon>Rhodocyclales</taxon>
        <taxon>Zoogloeaceae</taxon>
        <taxon>Thauera</taxon>
    </lineage>
</organism>
<accession>A0A5C7STL9</accession>